<dbReference type="Proteomes" id="UP001229421">
    <property type="component" value="Unassembled WGS sequence"/>
</dbReference>
<feature type="transmembrane region" description="Helical" evidence="7">
    <location>
        <begin position="38"/>
        <end position="60"/>
    </location>
</feature>
<name>A0AAD8LA84_TARER</name>
<evidence type="ECO:0000313" key="10">
    <source>
        <dbReference type="Proteomes" id="UP001229421"/>
    </source>
</evidence>
<dbReference type="PROSITE" id="PS01187">
    <property type="entry name" value="EGF_CA"/>
    <property type="match status" value="1"/>
</dbReference>
<dbReference type="Gene3D" id="1.10.510.10">
    <property type="entry name" value="Transferase(Phosphotransferase) domain 1"/>
    <property type="match status" value="1"/>
</dbReference>
<dbReference type="Gene3D" id="2.10.25.10">
    <property type="entry name" value="Laminin"/>
    <property type="match status" value="1"/>
</dbReference>
<reference evidence="9" key="1">
    <citation type="journal article" date="2023" name="bioRxiv">
        <title>Improved chromosome-level genome assembly for marigold (Tagetes erecta).</title>
        <authorList>
            <person name="Jiang F."/>
            <person name="Yuan L."/>
            <person name="Wang S."/>
            <person name="Wang H."/>
            <person name="Xu D."/>
            <person name="Wang A."/>
            <person name="Fan W."/>
        </authorList>
    </citation>
    <scope>NUCLEOTIDE SEQUENCE</scope>
    <source>
        <strain evidence="9">WSJ</strain>
        <tissue evidence="9">Leaf</tissue>
    </source>
</reference>
<dbReference type="PROSITE" id="PS00010">
    <property type="entry name" value="ASX_HYDROXYL"/>
    <property type="match status" value="1"/>
</dbReference>
<dbReference type="InterPro" id="IPR000742">
    <property type="entry name" value="EGF"/>
</dbReference>
<accession>A0AAD8LA84</accession>
<dbReference type="InterPro" id="IPR018097">
    <property type="entry name" value="EGF_Ca-bd_CS"/>
</dbReference>
<keyword evidence="7" id="KW-1133">Transmembrane helix</keyword>
<keyword evidence="10" id="KW-1185">Reference proteome</keyword>
<organism evidence="9 10">
    <name type="scientific">Tagetes erecta</name>
    <name type="common">African marigold</name>
    <dbReference type="NCBI Taxonomy" id="13708"/>
    <lineage>
        <taxon>Eukaryota</taxon>
        <taxon>Viridiplantae</taxon>
        <taxon>Streptophyta</taxon>
        <taxon>Embryophyta</taxon>
        <taxon>Tracheophyta</taxon>
        <taxon>Spermatophyta</taxon>
        <taxon>Magnoliopsida</taxon>
        <taxon>eudicotyledons</taxon>
        <taxon>Gunneridae</taxon>
        <taxon>Pentapetalae</taxon>
        <taxon>asterids</taxon>
        <taxon>campanulids</taxon>
        <taxon>Asterales</taxon>
        <taxon>Asteraceae</taxon>
        <taxon>Asteroideae</taxon>
        <taxon>Heliantheae alliance</taxon>
        <taxon>Tageteae</taxon>
        <taxon>Tagetes</taxon>
    </lineage>
</organism>
<dbReference type="EMBL" id="JAUHHV010000001">
    <property type="protein sequence ID" value="KAK1435471.1"/>
    <property type="molecule type" value="Genomic_DNA"/>
</dbReference>
<keyword evidence="5" id="KW-1015">Disulfide bond</keyword>
<evidence type="ECO:0000256" key="7">
    <source>
        <dbReference type="SAM" id="Phobius"/>
    </source>
</evidence>
<dbReference type="InterPro" id="IPR001881">
    <property type="entry name" value="EGF-like_Ca-bd_dom"/>
</dbReference>
<keyword evidence="3" id="KW-0732">Signal</keyword>
<dbReference type="CDD" id="cd00054">
    <property type="entry name" value="EGF_CA"/>
    <property type="match status" value="1"/>
</dbReference>
<proteinExistence type="predicted"/>
<dbReference type="GO" id="GO:0030247">
    <property type="term" value="F:polysaccharide binding"/>
    <property type="evidence" value="ECO:0007669"/>
    <property type="project" value="InterPro"/>
</dbReference>
<dbReference type="InterPro" id="IPR000152">
    <property type="entry name" value="EGF-type_Asp/Asn_hydroxyl_site"/>
</dbReference>
<dbReference type="PANTHER" id="PTHR33491">
    <property type="entry name" value="OSJNBA0016N04.9 PROTEIN"/>
    <property type="match status" value="1"/>
</dbReference>
<sequence>MLRSNTKRYVLIHHICESSQKYHFIYSIFIDNDILIKLGINIAMIFNRLLVQWLFLTLVFPSNSLNSQSKRGPGCSTTCGNVTIPYPFGIEENCYLDTSYMVTCNMTSGSVSIQGMNVSVVDISLNGHLRALSKVGSVCYNESGEHFVLEKSRTELSRFPLSLGQNELTTLGCDVQSTVKSKTDLVEVTCTTAPGRCMHTVSCSSNVNCCQTRIEHVLPTHFYFLFRSDQNKTGHKNYTSCAYAFIGETGRYNFSELDIYHSTSEKFRYEMLLDWTVGDTNCQEAQKNISSYLCKENSECFDVDYVKGYRCSCSTGYHGNPYLENGCQDVNECEGSENDCIHRCVNTNGSYKCSCPFGQHGDGKKKGMSCTYSKGFIISVSAASVMLSSLILYEGLKQRRIMKSRERFFKKNGGLILQKLLFESKRSSQTAKIFSARILEKATELLTGRKVYSHDGTESELGLAIYFVSSLERGCLIEVLDSKVKQDVVDGHIKKIAKLAKECVEIEGKNRPNMKRVKDELKEINESYLKSSLLFNKVKYIC</sequence>
<dbReference type="SMART" id="SM00179">
    <property type="entry name" value="EGF_CA"/>
    <property type="match status" value="2"/>
</dbReference>
<dbReference type="GO" id="GO:0016020">
    <property type="term" value="C:membrane"/>
    <property type="evidence" value="ECO:0007669"/>
    <property type="project" value="UniProtKB-SubCell"/>
</dbReference>
<keyword evidence="7" id="KW-0812">Transmembrane</keyword>
<evidence type="ECO:0000256" key="1">
    <source>
        <dbReference type="ARBA" id="ARBA00004167"/>
    </source>
</evidence>
<dbReference type="PROSITE" id="PS50026">
    <property type="entry name" value="EGF_3"/>
    <property type="match status" value="1"/>
</dbReference>
<protein>
    <recommendedName>
        <fullName evidence="8">EGF-like domain-containing protein</fullName>
    </recommendedName>
</protein>
<keyword evidence="7" id="KW-0472">Membrane</keyword>
<comment type="caution">
    <text evidence="9">The sequence shown here is derived from an EMBL/GenBank/DDBJ whole genome shotgun (WGS) entry which is preliminary data.</text>
</comment>
<evidence type="ECO:0000259" key="8">
    <source>
        <dbReference type="PROSITE" id="PS50026"/>
    </source>
</evidence>
<comment type="caution">
    <text evidence="6">Lacks conserved residue(s) required for the propagation of feature annotation.</text>
</comment>
<dbReference type="SMART" id="SM00181">
    <property type="entry name" value="EGF"/>
    <property type="match status" value="2"/>
</dbReference>
<evidence type="ECO:0000313" key="9">
    <source>
        <dbReference type="EMBL" id="KAK1435471.1"/>
    </source>
</evidence>
<gene>
    <name evidence="9" type="ORF">QVD17_01235</name>
</gene>
<keyword evidence="2 6" id="KW-0245">EGF-like domain</keyword>
<dbReference type="FunFam" id="2.10.25.10:FF:000038">
    <property type="entry name" value="Fibrillin 2"/>
    <property type="match status" value="1"/>
</dbReference>
<dbReference type="Pfam" id="PF13947">
    <property type="entry name" value="GUB_WAK_bind"/>
    <property type="match status" value="1"/>
</dbReference>
<evidence type="ECO:0000256" key="3">
    <source>
        <dbReference type="ARBA" id="ARBA00022729"/>
    </source>
</evidence>
<evidence type="ECO:0000256" key="5">
    <source>
        <dbReference type="ARBA" id="ARBA00023157"/>
    </source>
</evidence>
<dbReference type="SUPFAM" id="SSF57196">
    <property type="entry name" value="EGF/Laminin"/>
    <property type="match status" value="1"/>
</dbReference>
<dbReference type="InterPro" id="IPR025287">
    <property type="entry name" value="WAK_GUB"/>
</dbReference>
<evidence type="ECO:0000256" key="2">
    <source>
        <dbReference type="ARBA" id="ARBA00022536"/>
    </source>
</evidence>
<comment type="subcellular location">
    <subcellularLocation>
        <location evidence="1">Membrane</location>
        <topology evidence="1">Single-pass membrane protein</topology>
    </subcellularLocation>
</comment>
<feature type="domain" description="EGF-like" evidence="8">
    <location>
        <begin position="329"/>
        <end position="362"/>
    </location>
</feature>
<keyword evidence="4" id="KW-0677">Repeat</keyword>
<dbReference type="GO" id="GO:0005509">
    <property type="term" value="F:calcium ion binding"/>
    <property type="evidence" value="ECO:0007669"/>
    <property type="project" value="InterPro"/>
</dbReference>
<dbReference type="AlphaFoldDB" id="A0AAD8LA84"/>
<evidence type="ECO:0000256" key="4">
    <source>
        <dbReference type="ARBA" id="ARBA00022737"/>
    </source>
</evidence>
<evidence type="ECO:0000256" key="6">
    <source>
        <dbReference type="PROSITE-ProRule" id="PRU00076"/>
    </source>
</evidence>